<feature type="transmembrane region" description="Helical" evidence="1">
    <location>
        <begin position="124"/>
        <end position="148"/>
    </location>
</feature>
<feature type="transmembrane region" description="Helical" evidence="1">
    <location>
        <begin position="173"/>
        <end position="193"/>
    </location>
</feature>
<dbReference type="Proteomes" id="UP000570010">
    <property type="component" value="Unassembled WGS sequence"/>
</dbReference>
<protein>
    <submittedName>
        <fullName evidence="3">Uncharacterized protein</fullName>
    </submittedName>
</protein>
<accession>A0A6B3VSN2</accession>
<reference evidence="2 5" key="2">
    <citation type="submission" date="2020-07" db="EMBL/GenBank/DDBJ databases">
        <authorList>
            <person name="Feng H."/>
        </authorList>
    </citation>
    <scope>NUCLEOTIDE SEQUENCE [LARGE SCALE GENOMIC DNA]</scope>
    <source>
        <strain evidence="5">s-12</strain>
        <strain evidence="2">S-12</strain>
    </source>
</reference>
<evidence type="ECO:0000256" key="1">
    <source>
        <dbReference type="SAM" id="Phobius"/>
    </source>
</evidence>
<evidence type="ECO:0000313" key="3">
    <source>
        <dbReference type="EMBL" id="NEY79972.1"/>
    </source>
</evidence>
<dbReference type="RefSeq" id="WP_163238874.1">
    <property type="nucleotide sequence ID" value="NZ_JAAIWN010000001.1"/>
</dbReference>
<keyword evidence="4" id="KW-1185">Reference proteome</keyword>
<name>A0A6B3VSN2_9BACI</name>
<dbReference type="EMBL" id="JACEIO010000001">
    <property type="protein sequence ID" value="MBA4535596.1"/>
    <property type="molecule type" value="Genomic_DNA"/>
</dbReference>
<feature type="transmembrane region" description="Helical" evidence="1">
    <location>
        <begin position="58"/>
        <end position="81"/>
    </location>
</feature>
<feature type="transmembrane region" description="Helical" evidence="1">
    <location>
        <begin position="205"/>
        <end position="231"/>
    </location>
</feature>
<dbReference type="Proteomes" id="UP000472971">
    <property type="component" value="Unassembled WGS sequence"/>
</dbReference>
<organism evidence="3 4">
    <name type="scientific">Bacillus aquiflavi</name>
    <dbReference type="NCBI Taxonomy" id="2672567"/>
    <lineage>
        <taxon>Bacteria</taxon>
        <taxon>Bacillati</taxon>
        <taxon>Bacillota</taxon>
        <taxon>Bacilli</taxon>
        <taxon>Bacillales</taxon>
        <taxon>Bacillaceae</taxon>
        <taxon>Bacillus</taxon>
    </lineage>
</organism>
<keyword evidence="1" id="KW-0812">Transmembrane</keyword>
<feature type="transmembrane region" description="Helical" evidence="1">
    <location>
        <begin position="30"/>
        <end position="52"/>
    </location>
</feature>
<dbReference type="EMBL" id="JAAIWN010000001">
    <property type="protein sequence ID" value="NEY79972.1"/>
    <property type="molecule type" value="Genomic_DNA"/>
</dbReference>
<dbReference type="AlphaFoldDB" id="A0A6B3VSN2"/>
<evidence type="ECO:0000313" key="4">
    <source>
        <dbReference type="Proteomes" id="UP000472971"/>
    </source>
</evidence>
<sequence length="416" mass="47789">MLKQCNENDFYQIKTVAENRLRPDRMTRTLWGAFMFSGMITAVLSFGSGYSIYVTNPIWPVIVKISSILLAVQFVVTVFFTKRKIAYKFQRTQSLLLSTFLFKMSIDVYAVYFLSCEDKSAPSYMTTTGFILLIGGLLYLVISTIMGIKRVQQGELRKGGKGLYNLKQSKGQVSLPIIFGATMMGGTIARFLSDVNTPTANMASLFFALFFAVVLQYAMTFASPELFLLTYCKFKFESFRIPMPTPVEFKQNQTIQFRANHNGKVSIERLSFELYQVISATTKCKIDEWHYTAIEFDAEITKLGLESSGILIYKSENFDQSANEADYTFYIPVNTPIEMEANDIFDSYKIWKFNDGLLLKNVNFHHIKDFYDLLRTKAKEDQLTLEEPFYHILNEEGILHIYAPIIEEQKEKTEVI</sequence>
<proteinExistence type="predicted"/>
<evidence type="ECO:0000313" key="2">
    <source>
        <dbReference type="EMBL" id="MBA4535596.1"/>
    </source>
</evidence>
<comment type="caution">
    <text evidence="3">The sequence shown here is derived from an EMBL/GenBank/DDBJ whole genome shotgun (WGS) entry which is preliminary data.</text>
</comment>
<feature type="transmembrane region" description="Helical" evidence="1">
    <location>
        <begin position="93"/>
        <end position="112"/>
    </location>
</feature>
<evidence type="ECO:0000313" key="5">
    <source>
        <dbReference type="Proteomes" id="UP000570010"/>
    </source>
</evidence>
<gene>
    <name evidence="3" type="ORF">G4D64_00240</name>
    <name evidence="2" type="ORF">H1Z61_00240</name>
</gene>
<reference evidence="3 4" key="1">
    <citation type="submission" date="2020-02" db="EMBL/GenBank/DDBJ databases">
        <title>Bacillus aquiflavi sp. nov., isolated from yellow water of strong flavor Chinese baijiu in Yibin region of China.</title>
        <authorList>
            <person name="Xie J."/>
        </authorList>
    </citation>
    <scope>NUCLEOTIDE SEQUENCE [LARGE SCALE GENOMIC DNA]</scope>
    <source>
        <strain evidence="3 4">3H-10</strain>
    </source>
</reference>
<keyword evidence="1" id="KW-0472">Membrane</keyword>
<keyword evidence="1" id="KW-1133">Transmembrane helix</keyword>